<dbReference type="InterPro" id="IPR050154">
    <property type="entry name" value="UbiB_kinase"/>
</dbReference>
<dbReference type="InterPro" id="IPR004147">
    <property type="entry name" value="ABC1_dom"/>
</dbReference>
<dbReference type="InterPro" id="IPR011009">
    <property type="entry name" value="Kinase-like_dom_sf"/>
</dbReference>
<dbReference type="Proteomes" id="UP000035444">
    <property type="component" value="Unassembled WGS sequence"/>
</dbReference>
<comment type="similarity">
    <text evidence="1">Belongs to the protein kinase superfamily. ADCK protein kinase family.</text>
</comment>
<accession>A0A0H2MAC8</accession>
<comment type="caution">
    <text evidence="3">The sequence shown here is derived from an EMBL/GenBank/DDBJ whole genome shotgun (WGS) entry which is preliminary data.</text>
</comment>
<dbReference type="Gene3D" id="1.10.510.10">
    <property type="entry name" value="Transferase(Phosphotransferase) domain 1"/>
    <property type="match status" value="1"/>
</dbReference>
<keyword evidence="4" id="KW-1185">Reference proteome</keyword>
<dbReference type="OrthoDB" id="9795390at2"/>
<dbReference type="CDD" id="cd13970">
    <property type="entry name" value="ABC1_ADCK3"/>
    <property type="match status" value="1"/>
</dbReference>
<dbReference type="STRING" id="1489064.WH96_18505"/>
<reference evidence="3 4" key="1">
    <citation type="submission" date="2015-03" db="EMBL/GenBank/DDBJ databases">
        <title>Genome Sequence of Kiloniella spongiae MEBiC09566, isolated from a marine sponge.</title>
        <authorList>
            <person name="Shao Z."/>
            <person name="Wang L."/>
            <person name="Li X."/>
        </authorList>
    </citation>
    <scope>NUCLEOTIDE SEQUENCE [LARGE SCALE GENOMIC DNA]</scope>
    <source>
        <strain evidence="3 4">MEBiC09566</strain>
    </source>
</reference>
<evidence type="ECO:0000256" key="1">
    <source>
        <dbReference type="ARBA" id="ARBA00009670"/>
    </source>
</evidence>
<dbReference type="RefSeq" id="WP_047765715.1">
    <property type="nucleotide sequence ID" value="NZ_LAQL01000017.1"/>
</dbReference>
<dbReference type="SUPFAM" id="SSF56112">
    <property type="entry name" value="Protein kinase-like (PK-like)"/>
    <property type="match status" value="1"/>
</dbReference>
<evidence type="ECO:0000259" key="2">
    <source>
        <dbReference type="PROSITE" id="PS50011"/>
    </source>
</evidence>
<dbReference type="PATRIC" id="fig|1489064.4.peg.706"/>
<organism evidence="3 4">
    <name type="scientific">Kiloniella spongiae</name>
    <dbReference type="NCBI Taxonomy" id="1489064"/>
    <lineage>
        <taxon>Bacteria</taxon>
        <taxon>Pseudomonadati</taxon>
        <taxon>Pseudomonadota</taxon>
        <taxon>Alphaproteobacteria</taxon>
        <taxon>Rhodospirillales</taxon>
        <taxon>Kiloniellaceae</taxon>
        <taxon>Kiloniella</taxon>
    </lineage>
</organism>
<dbReference type="GO" id="GO:0004672">
    <property type="term" value="F:protein kinase activity"/>
    <property type="evidence" value="ECO:0007669"/>
    <property type="project" value="InterPro"/>
</dbReference>
<dbReference type="PANTHER" id="PTHR10566">
    <property type="entry name" value="CHAPERONE-ACTIVITY OF BC1 COMPLEX CABC1 -RELATED"/>
    <property type="match status" value="1"/>
</dbReference>
<dbReference type="InterPro" id="IPR000719">
    <property type="entry name" value="Prot_kinase_dom"/>
</dbReference>
<dbReference type="AlphaFoldDB" id="A0A0H2MAC8"/>
<evidence type="ECO:0000313" key="4">
    <source>
        <dbReference type="Proteomes" id="UP000035444"/>
    </source>
</evidence>
<dbReference type="InterPro" id="IPR034646">
    <property type="entry name" value="ADCK3_dom"/>
</dbReference>
<name>A0A0H2MAC8_9PROT</name>
<dbReference type="EMBL" id="LAQL01000017">
    <property type="protein sequence ID" value="KLN59303.1"/>
    <property type="molecule type" value="Genomic_DNA"/>
</dbReference>
<gene>
    <name evidence="3" type="ORF">WH96_18505</name>
</gene>
<dbReference type="Pfam" id="PF03109">
    <property type="entry name" value="ABC1"/>
    <property type="match status" value="1"/>
</dbReference>
<dbReference type="GO" id="GO:0005524">
    <property type="term" value="F:ATP binding"/>
    <property type="evidence" value="ECO:0007669"/>
    <property type="project" value="InterPro"/>
</dbReference>
<protein>
    <recommendedName>
        <fullName evidence="2">Protein kinase domain-containing protein</fullName>
    </recommendedName>
</protein>
<dbReference type="PROSITE" id="PS50011">
    <property type="entry name" value="PROTEIN_KINASE_DOM"/>
    <property type="match status" value="1"/>
</dbReference>
<feature type="domain" description="Protein kinase" evidence="2">
    <location>
        <begin position="129"/>
        <end position="448"/>
    </location>
</feature>
<sequence length="448" mass="51023">MGAKGSIATRKLHRSATIGLTATKVGLRHLGHVGKKKFMAGHSTPKQDEAARSQHEEDIGKTLFKALNQLKGTALKASQILSMEADILPEGIRRELSKACYKATPLNRALVDKVFRDQFAKSPGAIFETFDPKAFAAASLGQVHRAKLASGQDVAVKVQYPGIAASIKSDMKMLGGLLTVFSASTDLMPDKNIIDTILDEITIQLHREVDYFQEAESLKWFKDKIKHEKIVVSKIYDDYSSERVLTTELLTGLHLDEWLATNPSQKEKNAYGQLLLDFFFDSFFELGFVHADPHPGNFLFMEKGQLGLLDFGCVRKMDSGFTKIISVYYKFLIHHHTVEPDYERLRSFYEDLELSKDEMTDDEFRSILQPQLDVIQKWMIEPYLDEEFDFTGWEWPEIKVTDARKITPFMKEINRNLLYFDRTYRGMILLLSRMGATVKTGNKWIGKS</sequence>
<dbReference type="PANTHER" id="PTHR10566:SF113">
    <property type="entry name" value="PROTEIN ACTIVITY OF BC1 COMPLEX KINASE 7, CHLOROPLASTIC"/>
    <property type="match status" value="1"/>
</dbReference>
<proteinExistence type="inferred from homology"/>
<evidence type="ECO:0000313" key="3">
    <source>
        <dbReference type="EMBL" id="KLN59303.1"/>
    </source>
</evidence>